<keyword evidence="1 5" id="KW-0560">Oxidoreductase</keyword>
<dbReference type="InterPro" id="IPR013107">
    <property type="entry name" value="Acyl-CoA_DH_C"/>
</dbReference>
<dbReference type="EMBL" id="CP035913">
    <property type="protein sequence ID" value="QBE66095.1"/>
    <property type="molecule type" value="Genomic_DNA"/>
</dbReference>
<evidence type="ECO:0000259" key="4">
    <source>
        <dbReference type="Pfam" id="PF08028"/>
    </source>
</evidence>
<dbReference type="GO" id="GO:0008470">
    <property type="term" value="F:3-methylbutanoyl-CoA dehydrogenase activity"/>
    <property type="evidence" value="ECO:0007669"/>
    <property type="project" value="TreeGrafter"/>
</dbReference>
<organism evidence="5 6">
    <name type="scientific">Pseudoduganella lutea</name>
    <dbReference type="NCBI Taxonomy" id="321985"/>
    <lineage>
        <taxon>Bacteria</taxon>
        <taxon>Pseudomonadati</taxon>
        <taxon>Pseudomonadota</taxon>
        <taxon>Betaproteobacteria</taxon>
        <taxon>Burkholderiales</taxon>
        <taxon>Oxalobacteraceae</taxon>
        <taxon>Telluria group</taxon>
        <taxon>Pseudoduganella</taxon>
    </lineage>
</organism>
<dbReference type="Gene3D" id="1.20.140.10">
    <property type="entry name" value="Butyryl-CoA Dehydrogenase, subunit A, domain 3"/>
    <property type="match status" value="1"/>
</dbReference>
<feature type="domain" description="Acyl-CoA dehydrogenase C-terminal" evidence="4">
    <location>
        <begin position="271"/>
        <end position="405"/>
    </location>
</feature>
<evidence type="ECO:0000256" key="1">
    <source>
        <dbReference type="ARBA" id="ARBA00023002"/>
    </source>
</evidence>
<dbReference type="InterPro" id="IPR023922">
    <property type="entry name" value="S04_starv_induced_SfnB"/>
</dbReference>
<dbReference type="Gene3D" id="1.10.540.10">
    <property type="entry name" value="Acyl-CoA dehydrogenase/oxidase, N-terminal domain"/>
    <property type="match status" value="1"/>
</dbReference>
<dbReference type="EC" id="1.-.-.-" evidence="5"/>
<sequence>MRNNEDSNKDGKHKEGSHKEGNQAGPSSITPIGQGRVHVIRDDEEALAVATALAAQFAPGAQSRDRERRLPVAELRQLRQSGLWGITVPREYGGAGVSYATLGRVFAILAAADGSIGQIPQNHYFILEIIRHEGSEEQKRFFFERVLAGDHFGNALVEPDVRRPEDRKVSLVRDESGSGYRVNVRKYYSTGALFADWVPVAVADEEKRHFLAIYPRTAEGLRIVDDWASFGQRTTASGTVIADNAYLKPEWLVPHSVNADHVKPVGPVGQIMHAGIDTGIARAAFDATVAFIRQRNPKADDAPADAVWEEDQLSIREIGDLAVALHGTEALLERAGLLIDKAYRTNLAADWTRAAVAVSEVRAASTHSSLLLTNKLFELAGTRSTAPDHGLDRLWRDARTHTLHDPVRWRLFDVGNYYLNAKVPLRRPKWAENQQKPKAMPEGPEPVTGALPEPRLAAGL</sequence>
<dbReference type="KEGG" id="plue:EWM63_26485"/>
<dbReference type="RefSeq" id="WP_130189204.1">
    <property type="nucleotide sequence ID" value="NZ_CP035913.1"/>
</dbReference>
<proteinExistence type="predicted"/>
<feature type="domain" description="Acyl-CoA dehydrogenase/oxidase N-terminal" evidence="3">
    <location>
        <begin position="49"/>
        <end position="150"/>
    </location>
</feature>
<evidence type="ECO:0000256" key="2">
    <source>
        <dbReference type="SAM" id="MobiDB-lite"/>
    </source>
</evidence>
<evidence type="ECO:0000313" key="5">
    <source>
        <dbReference type="EMBL" id="QBE66095.1"/>
    </source>
</evidence>
<dbReference type="GO" id="GO:0006552">
    <property type="term" value="P:L-leucine catabolic process"/>
    <property type="evidence" value="ECO:0007669"/>
    <property type="project" value="TreeGrafter"/>
</dbReference>
<feature type="compositionally biased region" description="Basic and acidic residues" evidence="2">
    <location>
        <begin position="1"/>
        <end position="21"/>
    </location>
</feature>
<reference evidence="5 6" key="1">
    <citation type="submission" date="2019-02" db="EMBL/GenBank/DDBJ databases">
        <title>Draft Genome Sequences of Six Type Strains of the Genus Massilia.</title>
        <authorList>
            <person name="Miess H."/>
            <person name="Frediansyhah A."/>
            <person name="Gross H."/>
        </authorList>
    </citation>
    <scope>NUCLEOTIDE SEQUENCE [LARGE SCALE GENOMIC DNA]</scope>
    <source>
        <strain evidence="5 6">DSM 17473</strain>
    </source>
</reference>
<dbReference type="Gene3D" id="2.40.110.10">
    <property type="entry name" value="Butyryl-CoA Dehydrogenase, subunit A, domain 2"/>
    <property type="match status" value="1"/>
</dbReference>
<protein>
    <submittedName>
        <fullName evidence="5">SfnB family sulfur acquisition oxidoreductase</fullName>
        <ecNumber evidence="5">1.-.-.-</ecNumber>
    </submittedName>
</protein>
<feature type="region of interest" description="Disordered" evidence="2">
    <location>
        <begin position="432"/>
        <end position="460"/>
    </location>
</feature>
<dbReference type="NCBIfam" id="TIGR04022">
    <property type="entry name" value="sulfur_SfnB"/>
    <property type="match status" value="1"/>
</dbReference>
<dbReference type="SUPFAM" id="SSF56645">
    <property type="entry name" value="Acyl-CoA dehydrogenase NM domain-like"/>
    <property type="match status" value="1"/>
</dbReference>
<evidence type="ECO:0000259" key="3">
    <source>
        <dbReference type="Pfam" id="PF02771"/>
    </source>
</evidence>
<accession>A0A4P6L467</accession>
<dbReference type="AlphaFoldDB" id="A0A4P6L467"/>
<dbReference type="PANTHER" id="PTHR43884">
    <property type="entry name" value="ACYL-COA DEHYDROGENASE"/>
    <property type="match status" value="1"/>
</dbReference>
<dbReference type="InterPro" id="IPR036250">
    <property type="entry name" value="AcylCo_DH-like_C"/>
</dbReference>
<evidence type="ECO:0000313" key="6">
    <source>
        <dbReference type="Proteomes" id="UP000290637"/>
    </source>
</evidence>
<dbReference type="InterPro" id="IPR009100">
    <property type="entry name" value="AcylCoA_DH/oxidase_NM_dom_sf"/>
</dbReference>
<dbReference type="Proteomes" id="UP000290637">
    <property type="component" value="Chromosome"/>
</dbReference>
<keyword evidence="6" id="KW-1185">Reference proteome</keyword>
<dbReference type="OrthoDB" id="571684at2"/>
<dbReference type="InterPro" id="IPR037069">
    <property type="entry name" value="AcylCoA_DH/ox_N_sf"/>
</dbReference>
<dbReference type="SUPFAM" id="SSF47203">
    <property type="entry name" value="Acyl-CoA dehydrogenase C-terminal domain-like"/>
    <property type="match status" value="1"/>
</dbReference>
<feature type="region of interest" description="Disordered" evidence="2">
    <location>
        <begin position="1"/>
        <end position="33"/>
    </location>
</feature>
<name>A0A4P6L467_9BURK</name>
<dbReference type="Pfam" id="PF02771">
    <property type="entry name" value="Acyl-CoA_dh_N"/>
    <property type="match status" value="1"/>
</dbReference>
<gene>
    <name evidence="5" type="ORF">EWM63_26485</name>
</gene>
<dbReference type="Pfam" id="PF08028">
    <property type="entry name" value="Acyl-CoA_dh_2"/>
    <property type="match status" value="1"/>
</dbReference>
<dbReference type="InterPro" id="IPR046373">
    <property type="entry name" value="Acyl-CoA_Oxase/DH_mid-dom_sf"/>
</dbReference>
<dbReference type="PANTHER" id="PTHR43884:SF12">
    <property type="entry name" value="ISOVALERYL-COA DEHYDROGENASE, MITOCHONDRIAL-RELATED"/>
    <property type="match status" value="1"/>
</dbReference>
<dbReference type="GO" id="GO:0050660">
    <property type="term" value="F:flavin adenine dinucleotide binding"/>
    <property type="evidence" value="ECO:0007669"/>
    <property type="project" value="InterPro"/>
</dbReference>
<dbReference type="InterPro" id="IPR013786">
    <property type="entry name" value="AcylCoA_DH/ox_N"/>
</dbReference>